<dbReference type="GO" id="GO:0000166">
    <property type="term" value="F:nucleotide binding"/>
    <property type="evidence" value="ECO:0007669"/>
    <property type="project" value="UniProtKB-KW"/>
</dbReference>
<dbReference type="EMBL" id="CP120678">
    <property type="protein sequence ID" value="WIW70508.1"/>
    <property type="molecule type" value="Genomic_DNA"/>
</dbReference>
<comment type="catalytic activity">
    <reaction evidence="5">
        <text>a 2'-deoxyribonucleoside 5'-diphosphate + [thioredoxin]-disulfide + H2O = a ribonucleoside 5'-diphosphate + [thioredoxin]-dithiol</text>
        <dbReference type="Rhea" id="RHEA:23252"/>
        <dbReference type="Rhea" id="RHEA-COMP:10698"/>
        <dbReference type="Rhea" id="RHEA-COMP:10700"/>
        <dbReference type="ChEBI" id="CHEBI:15377"/>
        <dbReference type="ChEBI" id="CHEBI:29950"/>
        <dbReference type="ChEBI" id="CHEBI:50058"/>
        <dbReference type="ChEBI" id="CHEBI:57930"/>
        <dbReference type="ChEBI" id="CHEBI:73316"/>
        <dbReference type="EC" id="1.17.4.1"/>
    </reaction>
</comment>
<keyword evidence="8" id="KW-1185">Reference proteome</keyword>
<name>A0A9Y2AIC3_9FIRM</name>
<evidence type="ECO:0000313" key="8">
    <source>
        <dbReference type="Proteomes" id="UP001243623"/>
    </source>
</evidence>
<reference evidence="7" key="1">
    <citation type="submission" date="2023-03" db="EMBL/GenBank/DDBJ databases">
        <title>Selenobaculum gbiensis gen. nov. sp. nov., a new bacterium isolated from the gut microbiota of IBD patient.</title>
        <authorList>
            <person name="Yeo S."/>
            <person name="Park H."/>
            <person name="Huh C.S."/>
        </authorList>
    </citation>
    <scope>NUCLEOTIDE SEQUENCE</scope>
    <source>
        <strain evidence="7">ICN-92133</strain>
    </source>
</reference>
<dbReference type="InterPro" id="IPR023806">
    <property type="entry name" value="CHP03905"/>
</dbReference>
<protein>
    <recommendedName>
        <fullName evidence="2">ribonucleoside-diphosphate reductase</fullName>
        <ecNumber evidence="2">1.17.4.1</ecNumber>
    </recommendedName>
</protein>
<evidence type="ECO:0000259" key="6">
    <source>
        <dbReference type="Pfam" id="PF12637"/>
    </source>
</evidence>
<feature type="domain" description="TSCPD" evidence="6">
    <location>
        <begin position="5"/>
        <end position="80"/>
    </location>
</feature>
<dbReference type="Pfam" id="PF12637">
    <property type="entry name" value="TSCPD"/>
    <property type="match status" value="1"/>
</dbReference>
<dbReference type="GO" id="GO:0071897">
    <property type="term" value="P:DNA biosynthetic process"/>
    <property type="evidence" value="ECO:0007669"/>
    <property type="project" value="UniProtKB-KW"/>
</dbReference>
<gene>
    <name evidence="7" type="ORF">P3F81_11575</name>
</gene>
<dbReference type="RefSeq" id="WP_147669627.1">
    <property type="nucleotide sequence ID" value="NZ_CP120678.1"/>
</dbReference>
<sequence>MAYVYKTKGTCSREISVELDGNIVKNVSFVGGCNGNLSGISSIVKGMPIEHVIERFAGTKCGPRSTSCPDQLAIALKEAYEESQK</sequence>
<accession>A0A9Y2AIC3</accession>
<dbReference type="GO" id="GO:0004748">
    <property type="term" value="F:ribonucleoside-diphosphate reductase activity, thioredoxin disulfide as acceptor"/>
    <property type="evidence" value="ECO:0007669"/>
    <property type="project" value="UniProtKB-EC"/>
</dbReference>
<organism evidence="7 8">
    <name type="scientific">Selenobaculum gibii</name>
    <dbReference type="NCBI Taxonomy" id="3054208"/>
    <lineage>
        <taxon>Bacteria</taxon>
        <taxon>Bacillati</taxon>
        <taxon>Bacillota</taxon>
        <taxon>Negativicutes</taxon>
        <taxon>Selenomonadales</taxon>
        <taxon>Selenomonadaceae</taxon>
        <taxon>Selenobaculum</taxon>
    </lineage>
</organism>
<dbReference type="AlphaFoldDB" id="A0A9Y2AIC3"/>
<comment type="similarity">
    <text evidence="1">Belongs to the ribonucleoside diphosphate reductase class-2 family.</text>
</comment>
<evidence type="ECO:0000313" key="7">
    <source>
        <dbReference type="EMBL" id="WIW70508.1"/>
    </source>
</evidence>
<evidence type="ECO:0000256" key="5">
    <source>
        <dbReference type="ARBA" id="ARBA00047754"/>
    </source>
</evidence>
<evidence type="ECO:0000256" key="2">
    <source>
        <dbReference type="ARBA" id="ARBA00012274"/>
    </source>
</evidence>
<keyword evidence="4" id="KW-0547">Nucleotide-binding</keyword>
<evidence type="ECO:0000256" key="3">
    <source>
        <dbReference type="ARBA" id="ARBA00022634"/>
    </source>
</evidence>
<dbReference type="KEGG" id="sgbi:P3F81_11575"/>
<proteinExistence type="inferred from homology"/>
<dbReference type="InterPro" id="IPR024434">
    <property type="entry name" value="TSCPD_dom"/>
</dbReference>
<keyword evidence="3" id="KW-0237">DNA synthesis</keyword>
<evidence type="ECO:0000256" key="1">
    <source>
        <dbReference type="ARBA" id="ARBA00007405"/>
    </source>
</evidence>
<dbReference type="NCBIfam" id="TIGR03905">
    <property type="entry name" value="TIGR03905_4_Cys"/>
    <property type="match status" value="1"/>
</dbReference>
<dbReference type="EC" id="1.17.4.1" evidence="2"/>
<evidence type="ECO:0000256" key="4">
    <source>
        <dbReference type="ARBA" id="ARBA00022741"/>
    </source>
</evidence>
<dbReference type="Proteomes" id="UP001243623">
    <property type="component" value="Chromosome"/>
</dbReference>